<accession>A0A6M2DQM1</accession>
<evidence type="ECO:0000256" key="1">
    <source>
        <dbReference type="SAM" id="MobiDB-lite"/>
    </source>
</evidence>
<name>A0A6M2DQM1_XENCH</name>
<sequence>MEKLKDSEKHSDLGSDIKEAKRRRRVRAKGNLSSDEESECESILPLAPKSPLIDVPSTSKGIVRENHPYLSAYKQEILADRNVAGGSVFPDGLDRISGKKRRLETPLLLESTNTIYASRETKNPHSRPPGDSDKDFKEHVLEQIAKMSHKIDCLTKQNENLIKIQERIIEALTINRNNYGAGNSTSG</sequence>
<evidence type="ECO:0000313" key="2">
    <source>
        <dbReference type="EMBL" id="NOV48194.1"/>
    </source>
</evidence>
<feature type="compositionally biased region" description="Basic and acidic residues" evidence="1">
    <location>
        <begin position="1"/>
        <end position="19"/>
    </location>
</feature>
<feature type="compositionally biased region" description="Basic and acidic residues" evidence="1">
    <location>
        <begin position="119"/>
        <end position="135"/>
    </location>
</feature>
<reference evidence="2" key="1">
    <citation type="submission" date="2020-03" db="EMBL/GenBank/DDBJ databases">
        <title>Transcriptomic Profiling of the Digestive Tract of the Rat Flea, Xenopsylla cheopis, Following Blood Feeding and Infection with Yersinia pestis.</title>
        <authorList>
            <person name="Bland D.M."/>
            <person name="Martens C.A."/>
            <person name="Virtaneva K."/>
            <person name="Kanakabandi K."/>
            <person name="Long D."/>
            <person name="Rosenke R."/>
            <person name="Saturday G.A."/>
            <person name="Hoyt F.H."/>
            <person name="Bruno D.P."/>
            <person name="Ribeiro J.M.C."/>
            <person name="Hinnebusch J."/>
        </authorList>
    </citation>
    <scope>NUCLEOTIDE SEQUENCE</scope>
</reference>
<dbReference type="AlphaFoldDB" id="A0A6M2DQM1"/>
<protein>
    <submittedName>
        <fullName evidence="2">Putative product</fullName>
    </submittedName>
</protein>
<feature type="region of interest" description="Disordered" evidence="1">
    <location>
        <begin position="1"/>
        <end position="43"/>
    </location>
</feature>
<proteinExistence type="predicted"/>
<dbReference type="EMBL" id="GIIL01004468">
    <property type="protein sequence ID" value="NOV48194.1"/>
    <property type="molecule type" value="Transcribed_RNA"/>
</dbReference>
<feature type="region of interest" description="Disordered" evidence="1">
    <location>
        <begin position="115"/>
        <end position="135"/>
    </location>
</feature>
<organism evidence="2">
    <name type="scientific">Xenopsylla cheopis</name>
    <name type="common">Oriental rat flea</name>
    <name type="synonym">Pulex cheopis</name>
    <dbReference type="NCBI Taxonomy" id="163159"/>
    <lineage>
        <taxon>Eukaryota</taxon>
        <taxon>Metazoa</taxon>
        <taxon>Ecdysozoa</taxon>
        <taxon>Arthropoda</taxon>
        <taxon>Hexapoda</taxon>
        <taxon>Insecta</taxon>
        <taxon>Pterygota</taxon>
        <taxon>Neoptera</taxon>
        <taxon>Endopterygota</taxon>
        <taxon>Siphonaptera</taxon>
        <taxon>Pulicidae</taxon>
        <taxon>Xenopsyllinae</taxon>
        <taxon>Xenopsylla</taxon>
    </lineage>
</organism>